<dbReference type="InterPro" id="IPR003599">
    <property type="entry name" value="Ig_sub"/>
</dbReference>
<feature type="domain" description="Ig-like" evidence="5">
    <location>
        <begin position="196"/>
        <end position="286"/>
    </location>
</feature>
<evidence type="ECO:0000256" key="1">
    <source>
        <dbReference type="ARBA" id="ARBA00022737"/>
    </source>
</evidence>
<keyword evidence="4" id="KW-1133">Transmembrane helix</keyword>
<evidence type="ECO:0000259" key="5">
    <source>
        <dbReference type="PROSITE" id="PS50835"/>
    </source>
</evidence>
<dbReference type="Gene3D" id="2.60.40.10">
    <property type="entry name" value="Immunoglobulins"/>
    <property type="match status" value="6"/>
</dbReference>
<feature type="domain" description="Fibronectin type-III" evidence="6">
    <location>
        <begin position="495"/>
        <end position="588"/>
    </location>
</feature>
<dbReference type="CDD" id="cd00063">
    <property type="entry name" value="FN3"/>
    <property type="match status" value="3"/>
</dbReference>
<dbReference type="PROSITE" id="PS50835">
    <property type="entry name" value="IG_LIKE"/>
    <property type="match status" value="3"/>
</dbReference>
<dbReference type="SUPFAM" id="SSF49265">
    <property type="entry name" value="Fibronectin type III"/>
    <property type="match status" value="2"/>
</dbReference>
<dbReference type="GO" id="GO:0030154">
    <property type="term" value="P:cell differentiation"/>
    <property type="evidence" value="ECO:0007669"/>
    <property type="project" value="UniProtKB-ARBA"/>
</dbReference>
<dbReference type="GO" id="GO:0045202">
    <property type="term" value="C:synapse"/>
    <property type="evidence" value="ECO:0007669"/>
    <property type="project" value="TreeGrafter"/>
</dbReference>
<feature type="domain" description="Fibronectin type-III" evidence="6">
    <location>
        <begin position="395"/>
        <end position="493"/>
    </location>
</feature>
<dbReference type="InterPro" id="IPR007110">
    <property type="entry name" value="Ig-like_dom"/>
</dbReference>
<keyword evidence="2" id="KW-0393">Immunoglobulin domain</keyword>
<gene>
    <name evidence="7" type="primary">Dscam</name>
</gene>
<dbReference type="InterPro" id="IPR013783">
    <property type="entry name" value="Ig-like_fold"/>
</dbReference>
<protein>
    <submittedName>
        <fullName evidence="7">Dscam</fullName>
    </submittedName>
</protein>
<dbReference type="FunFam" id="2.60.40.10:FF:000107">
    <property type="entry name" value="Myosin, light chain kinase a"/>
    <property type="match status" value="1"/>
</dbReference>
<feature type="transmembrane region" description="Helical" evidence="4">
    <location>
        <begin position="607"/>
        <end position="631"/>
    </location>
</feature>
<dbReference type="PANTHER" id="PTHR13817">
    <property type="entry name" value="TITIN"/>
    <property type="match status" value="1"/>
</dbReference>
<evidence type="ECO:0000256" key="4">
    <source>
        <dbReference type="SAM" id="Phobius"/>
    </source>
</evidence>
<keyword evidence="4" id="KW-0472">Membrane</keyword>
<organism evidence="7">
    <name type="scientific">Limulus polyphemus</name>
    <name type="common">Atlantic horseshoe crab</name>
    <dbReference type="NCBI Taxonomy" id="6850"/>
    <lineage>
        <taxon>Eukaryota</taxon>
        <taxon>Metazoa</taxon>
        <taxon>Ecdysozoa</taxon>
        <taxon>Arthropoda</taxon>
        <taxon>Chelicerata</taxon>
        <taxon>Merostomata</taxon>
        <taxon>Xiphosura</taxon>
        <taxon>Limulidae</taxon>
        <taxon>Limulus</taxon>
    </lineage>
</organism>
<dbReference type="Pfam" id="PF00041">
    <property type="entry name" value="fn3"/>
    <property type="match status" value="3"/>
</dbReference>
<dbReference type="InterPro" id="IPR003961">
    <property type="entry name" value="FN3_dom"/>
</dbReference>
<sequence>LPKIQPFFFPKNIELDTKITAYCGLFRGGLPLRFSWLKDNRELNLSDDKVDIISQSDSSKLQIRNVGSKDVGNYTCVARNSAGFDSYTALLLMRAPPFWKGQPKDTEAVLGKGASLHCGIGGYPKPVITWKKAFGTQPKDFLVIRSDYKKKSILDNGTLVINMVEGADEGVYTCGAENGVGEGIQATVRLSVHAPPTVTSIQMRASAKRGETAMIECEISGEEPFVVSWAKDGRKLTMPSTRYETYEEANGKGVKATLLISSVERGDQGNYACSVENDYGTGKDVSMLMVQEPPESPLDVRVVSKNSRSARVMWGSPSSVSAPIKQFVMMYWKNSKVSGKLHEVLLSSTETSTLLRDLQPGSEYTVRLLAENEVGRGDPSDPVIFETKEEEPEAPPVDIEVEPVDSHTLQISWKPPPADTWNGQLKGYHVGYKVEGSASQLSYETVIKTNLREEKTLLRNLLPSTRYSVSVNAFNNAGDGPPSEELVTGTLNGDPPQPPEVKVKNVSQTSVTVMWSPRIDAEGSVRQYVLEYEDSNQNKNELHAPGSVKEYCIEGLEPGQRYGVRVAAYNKFGRGDFSPSLVMITEGNARVPGYEPVVLETPFYFRLYFVVPVVASITVILCVIIIAWACLKKTHYNEGRKAQLYVSYQQRLTYVPPSEVSRDSRAGDAAYDVPWDFPNGRGTMIT</sequence>
<dbReference type="AlphaFoldDB" id="A0A159W3Z6"/>
<dbReference type="OrthoDB" id="5982258at2759"/>
<dbReference type="PRINTS" id="PR00014">
    <property type="entry name" value="FNTYPEIII"/>
</dbReference>
<dbReference type="SUPFAM" id="SSF48726">
    <property type="entry name" value="Immunoglobulin"/>
    <property type="match status" value="3"/>
</dbReference>
<dbReference type="GO" id="GO:0007156">
    <property type="term" value="P:homophilic cell adhesion via plasma membrane adhesion molecules"/>
    <property type="evidence" value="ECO:0007669"/>
    <property type="project" value="TreeGrafter"/>
</dbReference>
<feature type="domain" description="Ig-like" evidence="5">
    <location>
        <begin position="2"/>
        <end position="92"/>
    </location>
</feature>
<dbReference type="SMART" id="SM00408">
    <property type="entry name" value="IGc2"/>
    <property type="match status" value="3"/>
</dbReference>
<evidence type="ECO:0000256" key="3">
    <source>
        <dbReference type="SAM" id="MobiDB-lite"/>
    </source>
</evidence>
<dbReference type="InterPro" id="IPR003598">
    <property type="entry name" value="Ig_sub2"/>
</dbReference>
<dbReference type="SMART" id="SM00060">
    <property type="entry name" value="FN3"/>
    <property type="match status" value="3"/>
</dbReference>
<dbReference type="GO" id="GO:0009653">
    <property type="term" value="P:anatomical structure morphogenesis"/>
    <property type="evidence" value="ECO:0007669"/>
    <property type="project" value="UniProtKB-ARBA"/>
</dbReference>
<dbReference type="FunFam" id="2.60.40.10:FF:000028">
    <property type="entry name" value="Neuronal cell adhesion molecule"/>
    <property type="match status" value="1"/>
</dbReference>
<dbReference type="PANTHER" id="PTHR13817:SF173">
    <property type="entry name" value="FRAZZLED"/>
    <property type="match status" value="1"/>
</dbReference>
<dbReference type="InterPro" id="IPR036116">
    <property type="entry name" value="FN3_sf"/>
</dbReference>
<feature type="domain" description="Ig-like" evidence="5">
    <location>
        <begin position="96"/>
        <end position="191"/>
    </location>
</feature>
<feature type="non-terminal residue" evidence="7">
    <location>
        <position position="1"/>
    </location>
</feature>
<proteinExistence type="evidence at transcript level"/>
<dbReference type="GO" id="GO:0007416">
    <property type="term" value="P:synapse assembly"/>
    <property type="evidence" value="ECO:0007669"/>
    <property type="project" value="TreeGrafter"/>
</dbReference>
<dbReference type="Pfam" id="PF07679">
    <property type="entry name" value="I-set"/>
    <property type="match status" value="3"/>
</dbReference>
<evidence type="ECO:0000259" key="6">
    <source>
        <dbReference type="PROSITE" id="PS50853"/>
    </source>
</evidence>
<keyword evidence="4" id="KW-0812">Transmembrane</keyword>
<dbReference type="InterPro" id="IPR036179">
    <property type="entry name" value="Ig-like_dom_sf"/>
</dbReference>
<dbReference type="FunFam" id="2.60.40.10:FF:000104">
    <property type="entry name" value="Down syndrome cell adhesion molecule b"/>
    <property type="match status" value="1"/>
</dbReference>
<evidence type="ECO:0000313" key="7">
    <source>
        <dbReference type="EMBL" id="AMW93189.1"/>
    </source>
</evidence>
<reference evidence="7" key="1">
    <citation type="journal article" date="2016" name="Nat. Commun.">
        <title>A large family of Dscam genes with tandemly arrayed 5' cassettes in Chelicerata.</title>
        <authorList>
            <person name="Yue Y."/>
            <person name="Meng Y."/>
            <person name="Ma H."/>
            <person name="Hou S."/>
            <person name="Cao G."/>
            <person name="Hong W."/>
            <person name="Shi Y."/>
            <person name="Guo P."/>
            <person name="Liu B."/>
            <person name="Shi F."/>
            <person name="Yang Y."/>
            <person name="Jin Y."/>
        </authorList>
    </citation>
    <scope>NUCLEOTIDE SEQUENCE</scope>
    <source>
        <strain evidence="7">Lpo-Dscam1</strain>
    </source>
</reference>
<evidence type="ECO:0000256" key="2">
    <source>
        <dbReference type="ARBA" id="ARBA00023319"/>
    </source>
</evidence>
<dbReference type="InterPro" id="IPR013098">
    <property type="entry name" value="Ig_I-set"/>
</dbReference>
<keyword evidence="1" id="KW-0677">Repeat</keyword>
<dbReference type="PROSITE" id="PS50853">
    <property type="entry name" value="FN3"/>
    <property type="match status" value="3"/>
</dbReference>
<dbReference type="FunFam" id="2.60.40.10:FF:000333">
    <property type="entry name" value="Down syndrome cell adhesion molecule"/>
    <property type="match status" value="1"/>
</dbReference>
<feature type="region of interest" description="Disordered" evidence="3">
    <location>
        <begin position="477"/>
        <end position="499"/>
    </location>
</feature>
<dbReference type="SMART" id="SM00409">
    <property type="entry name" value="IG"/>
    <property type="match status" value="3"/>
</dbReference>
<dbReference type="InterPro" id="IPR050964">
    <property type="entry name" value="Striated_Muscle_Regulatory"/>
</dbReference>
<name>A0A159W3Z6_LIMPO</name>
<accession>A0A159W3Z6</accession>
<dbReference type="EMBL" id="KT932388">
    <property type="protein sequence ID" value="AMW93189.1"/>
    <property type="molecule type" value="mRNA"/>
</dbReference>
<feature type="domain" description="Fibronectin type-III" evidence="6">
    <location>
        <begin position="293"/>
        <end position="390"/>
    </location>
</feature>